<comment type="subcellular location">
    <subcellularLocation>
        <location evidence="1">Nucleus</location>
    </subcellularLocation>
</comment>
<dbReference type="WBParaSite" id="PSAMB.scaffold14789size1779.g36228.t1">
    <property type="protein sequence ID" value="PSAMB.scaffold14789size1779.g36228.t1"/>
    <property type="gene ID" value="PSAMB.scaffold14789size1779.g36228"/>
</dbReference>
<keyword evidence="4 5" id="KW-0539">Nucleus</keyword>
<protein>
    <submittedName>
        <fullName evidence="7">Uncharacterized protein</fullName>
    </submittedName>
</protein>
<dbReference type="SUPFAM" id="SSF143870">
    <property type="entry name" value="PF0523-like"/>
    <property type="match status" value="1"/>
</dbReference>
<evidence type="ECO:0000256" key="4">
    <source>
        <dbReference type="ARBA" id="ARBA00023242"/>
    </source>
</evidence>
<evidence type="ECO:0000313" key="6">
    <source>
        <dbReference type="Proteomes" id="UP000887566"/>
    </source>
</evidence>
<keyword evidence="6" id="KW-1185">Reference proteome</keyword>
<proteinExistence type="inferred from homology"/>
<comment type="similarity">
    <text evidence="2 5">Belongs to the CGI121/TPRKB family.</text>
</comment>
<evidence type="ECO:0000313" key="7">
    <source>
        <dbReference type="WBParaSite" id="PSAMB.scaffold14789size1779.g36228.t1"/>
    </source>
</evidence>
<dbReference type="Proteomes" id="UP000887566">
    <property type="component" value="Unplaced"/>
</dbReference>
<reference evidence="7" key="1">
    <citation type="submission" date="2022-11" db="UniProtKB">
        <authorList>
            <consortium name="WormBaseParasite"/>
        </authorList>
    </citation>
    <scope>IDENTIFICATION</scope>
</reference>
<sequence length="126" mass="13688">TEVTNSPELRVAVRDGAIDAALIRAELVMEPFTLLAAANRAVHYASHNRMATRSLHAELIYSLSPSKNITDSLVTFGLAEDSANLIVVVFDDAKGDKLAAVAKKIKGRSVPLENLKNITNYDLIKK</sequence>
<name>A0A914V5D3_9BILA</name>
<dbReference type="InterPro" id="IPR036504">
    <property type="entry name" value="CGI121/TPRKB_sf"/>
</dbReference>
<dbReference type="GO" id="GO:0000408">
    <property type="term" value="C:EKC/KEOPS complex"/>
    <property type="evidence" value="ECO:0007669"/>
    <property type="project" value="TreeGrafter"/>
</dbReference>
<keyword evidence="3" id="KW-0819">tRNA processing</keyword>
<dbReference type="GO" id="GO:0005634">
    <property type="term" value="C:nucleus"/>
    <property type="evidence" value="ECO:0007669"/>
    <property type="project" value="UniProtKB-SubCell"/>
</dbReference>
<dbReference type="AlphaFoldDB" id="A0A914V5D3"/>
<dbReference type="InterPro" id="IPR013926">
    <property type="entry name" value="CGI121/TPRKB"/>
</dbReference>
<evidence type="ECO:0000256" key="1">
    <source>
        <dbReference type="ARBA" id="ARBA00004123"/>
    </source>
</evidence>
<evidence type="ECO:0000256" key="3">
    <source>
        <dbReference type="ARBA" id="ARBA00022694"/>
    </source>
</evidence>
<dbReference type="GO" id="GO:0005829">
    <property type="term" value="C:cytosol"/>
    <property type="evidence" value="ECO:0007669"/>
    <property type="project" value="TreeGrafter"/>
</dbReference>
<evidence type="ECO:0000256" key="2">
    <source>
        <dbReference type="ARBA" id="ARBA00005546"/>
    </source>
</evidence>
<evidence type="ECO:0000256" key="5">
    <source>
        <dbReference type="RuleBase" id="RU004398"/>
    </source>
</evidence>
<dbReference type="Pfam" id="PF08617">
    <property type="entry name" value="CGI-121"/>
    <property type="match status" value="1"/>
</dbReference>
<dbReference type="PANTHER" id="PTHR15840">
    <property type="entry name" value="CGI-121 FAMILY MEMBER"/>
    <property type="match status" value="1"/>
</dbReference>
<dbReference type="GO" id="GO:0002949">
    <property type="term" value="P:tRNA threonylcarbamoyladenosine modification"/>
    <property type="evidence" value="ECO:0007669"/>
    <property type="project" value="TreeGrafter"/>
</dbReference>
<organism evidence="6 7">
    <name type="scientific">Plectus sambesii</name>
    <dbReference type="NCBI Taxonomy" id="2011161"/>
    <lineage>
        <taxon>Eukaryota</taxon>
        <taxon>Metazoa</taxon>
        <taxon>Ecdysozoa</taxon>
        <taxon>Nematoda</taxon>
        <taxon>Chromadorea</taxon>
        <taxon>Plectida</taxon>
        <taxon>Plectina</taxon>
        <taxon>Plectoidea</taxon>
        <taxon>Plectidae</taxon>
        <taxon>Plectus</taxon>
    </lineage>
</organism>
<dbReference type="Gene3D" id="3.30.2380.10">
    <property type="entry name" value="CGI121/TPRKB"/>
    <property type="match status" value="1"/>
</dbReference>
<dbReference type="PANTHER" id="PTHR15840:SF10">
    <property type="entry name" value="EKC_KEOPS COMPLEX SUBUNIT TPRKB"/>
    <property type="match status" value="1"/>
</dbReference>
<accession>A0A914V5D3</accession>